<dbReference type="HOGENOM" id="CLU_640148_0_0_1"/>
<dbReference type="SUPFAM" id="SSF55797">
    <property type="entry name" value="PR-1-like"/>
    <property type="match status" value="2"/>
</dbReference>
<dbReference type="GO" id="GO:0005615">
    <property type="term" value="C:extracellular space"/>
    <property type="evidence" value="ECO:0000318"/>
    <property type="project" value="GO_Central"/>
</dbReference>
<name>B8LEA4_THAPS</name>
<reference evidence="4 5" key="1">
    <citation type="journal article" date="2004" name="Science">
        <title>The genome of the diatom Thalassiosira pseudonana: ecology, evolution, and metabolism.</title>
        <authorList>
            <person name="Armbrust E.V."/>
            <person name="Berges J.A."/>
            <person name="Bowler C."/>
            <person name="Green B.R."/>
            <person name="Martinez D."/>
            <person name="Putnam N.H."/>
            <person name="Zhou S."/>
            <person name="Allen A.E."/>
            <person name="Apt K.E."/>
            <person name="Bechner M."/>
            <person name="Brzezinski M.A."/>
            <person name="Chaal B.K."/>
            <person name="Chiovitti A."/>
            <person name="Davis A.K."/>
            <person name="Demarest M.S."/>
            <person name="Detter J.C."/>
            <person name="Glavina T."/>
            <person name="Goodstein D."/>
            <person name="Hadi M.Z."/>
            <person name="Hellsten U."/>
            <person name="Hildebrand M."/>
            <person name="Jenkins B.D."/>
            <person name="Jurka J."/>
            <person name="Kapitonov V.V."/>
            <person name="Kroger N."/>
            <person name="Lau W.W."/>
            <person name="Lane T.W."/>
            <person name="Larimer F.W."/>
            <person name="Lippmeier J.C."/>
            <person name="Lucas S."/>
            <person name="Medina M."/>
            <person name="Montsant A."/>
            <person name="Obornik M."/>
            <person name="Parker M.S."/>
            <person name="Palenik B."/>
            <person name="Pazour G.J."/>
            <person name="Richardson P.M."/>
            <person name="Rynearson T.A."/>
            <person name="Saito M.A."/>
            <person name="Schwartz D.C."/>
            <person name="Thamatrakoln K."/>
            <person name="Valentin K."/>
            <person name="Vardi A."/>
            <person name="Wilkerson F.P."/>
            <person name="Rokhsar D.S."/>
        </authorList>
    </citation>
    <scope>NUCLEOTIDE SEQUENCE [LARGE SCALE GENOMIC DNA]</scope>
    <source>
        <strain evidence="4 5">CCMP1335</strain>
    </source>
</reference>
<evidence type="ECO:0000259" key="3">
    <source>
        <dbReference type="SMART" id="SM00198"/>
    </source>
</evidence>
<dbReference type="InterPro" id="IPR001283">
    <property type="entry name" value="CRISP-related"/>
</dbReference>
<keyword evidence="2" id="KW-0732">Signal</keyword>
<organism evidence="4 5">
    <name type="scientific">Thalassiosira pseudonana</name>
    <name type="common">Marine diatom</name>
    <name type="synonym">Cyclotella nana</name>
    <dbReference type="NCBI Taxonomy" id="35128"/>
    <lineage>
        <taxon>Eukaryota</taxon>
        <taxon>Sar</taxon>
        <taxon>Stramenopiles</taxon>
        <taxon>Ochrophyta</taxon>
        <taxon>Bacillariophyta</taxon>
        <taxon>Coscinodiscophyceae</taxon>
        <taxon>Thalassiosirophycidae</taxon>
        <taxon>Thalassiosirales</taxon>
        <taxon>Thalassiosiraceae</taxon>
        <taxon>Thalassiosira</taxon>
    </lineage>
</organism>
<sequence>MKINALFFLLAVVVASSASTSINDSDHHETTSLRGASIQDEHEKKLLNTDRTLAQTTRQTTWLNQHNIKRKKYQPQYGGTYKAMTWSNNLKNQASTLAKQLAANGCQLKRPDGMKYGINMYASFMMTSTLPTTSSIMSYWETNLNKGFPSNGAMTQVLWSNSRYVGCADAKSTSGPTCQVSVCYYAKAGNCNMGNYPKWKDAVVSGPATAIGNEDSIHHESTSKTNLRGNDNDHHIINIHINEYELLMNDEGEEEGNSRSLQVITNATQRAISWLSNHNKLRKKYQPLYGGTYAGLKWSNGLKTEAVNLATKIAKTCVNKMPASDYGINIAIKPNTRKFRSPQSVLNMWEAKLPYGYPTNSVATQVLTKYVGCADVSSKIGAEKVCTVQVCYYAKAGNCAFGRYDGNWTEAVVKGPPCSTLCPKEFPNC</sequence>
<gene>
    <name evidence="4" type="ORF">THAPSDRAFT_bd779</name>
</gene>
<feature type="region of interest" description="Disordered" evidence="1">
    <location>
        <begin position="21"/>
        <end position="51"/>
    </location>
</feature>
<accession>B8LEA4</accession>
<dbReference type="FunFam" id="3.40.33.10:FF:000040">
    <property type="entry name" value="Predicted protein"/>
    <property type="match status" value="2"/>
</dbReference>
<dbReference type="GeneID" id="7447696"/>
<feature type="compositionally biased region" description="Basic and acidic residues" evidence="1">
    <location>
        <begin position="39"/>
        <end position="48"/>
    </location>
</feature>
<keyword evidence="5" id="KW-1185">Reference proteome</keyword>
<dbReference type="KEGG" id="tps:THAPSDRAFT_bd779"/>
<reference evidence="4 5" key="2">
    <citation type="journal article" date="2008" name="Nature">
        <title>The Phaeodactylum genome reveals the evolutionary history of diatom genomes.</title>
        <authorList>
            <person name="Bowler C."/>
            <person name="Allen A.E."/>
            <person name="Badger J.H."/>
            <person name="Grimwood J."/>
            <person name="Jabbari K."/>
            <person name="Kuo A."/>
            <person name="Maheswari U."/>
            <person name="Martens C."/>
            <person name="Maumus F."/>
            <person name="Otillar R.P."/>
            <person name="Rayko E."/>
            <person name="Salamov A."/>
            <person name="Vandepoele K."/>
            <person name="Beszteri B."/>
            <person name="Gruber A."/>
            <person name="Heijde M."/>
            <person name="Katinka M."/>
            <person name="Mock T."/>
            <person name="Valentin K."/>
            <person name="Verret F."/>
            <person name="Berges J.A."/>
            <person name="Brownlee C."/>
            <person name="Cadoret J.P."/>
            <person name="Chiovitti A."/>
            <person name="Choi C.J."/>
            <person name="Coesel S."/>
            <person name="De Martino A."/>
            <person name="Detter J.C."/>
            <person name="Durkin C."/>
            <person name="Falciatore A."/>
            <person name="Fournet J."/>
            <person name="Haruta M."/>
            <person name="Huysman M.J."/>
            <person name="Jenkins B.D."/>
            <person name="Jiroutova K."/>
            <person name="Jorgensen R.E."/>
            <person name="Joubert Y."/>
            <person name="Kaplan A."/>
            <person name="Kroger N."/>
            <person name="Kroth P.G."/>
            <person name="La Roche J."/>
            <person name="Lindquist E."/>
            <person name="Lommer M."/>
            <person name="Martin-Jezequel V."/>
            <person name="Lopez P.J."/>
            <person name="Lucas S."/>
            <person name="Mangogna M."/>
            <person name="McGinnis K."/>
            <person name="Medlin L.K."/>
            <person name="Montsant A."/>
            <person name="Oudot-Le Secq M.P."/>
            <person name="Napoli C."/>
            <person name="Obornik M."/>
            <person name="Parker M.S."/>
            <person name="Petit J.L."/>
            <person name="Porcel B.M."/>
            <person name="Poulsen N."/>
            <person name="Robison M."/>
            <person name="Rychlewski L."/>
            <person name="Rynearson T.A."/>
            <person name="Schmutz J."/>
            <person name="Shapiro H."/>
            <person name="Siaut M."/>
            <person name="Stanley M."/>
            <person name="Sussman M.R."/>
            <person name="Taylor A.R."/>
            <person name="Vardi A."/>
            <person name="von Dassow P."/>
            <person name="Vyverman W."/>
            <person name="Willis A."/>
            <person name="Wyrwicz L.S."/>
            <person name="Rokhsar D.S."/>
            <person name="Weissenbach J."/>
            <person name="Armbrust E.V."/>
            <person name="Green B.R."/>
            <person name="Van de Peer Y."/>
            <person name="Grigoriev I.V."/>
        </authorList>
    </citation>
    <scope>NUCLEOTIDE SEQUENCE [LARGE SCALE GENOMIC DNA]</scope>
    <source>
        <strain evidence="4 5">CCMP1335</strain>
    </source>
</reference>
<feature type="signal peptide" evidence="2">
    <location>
        <begin position="1"/>
        <end position="18"/>
    </location>
</feature>
<dbReference type="PaxDb" id="35128-Thapsdraft779"/>
<proteinExistence type="predicted"/>
<dbReference type="EMBL" id="DS999434">
    <property type="protein sequence ID" value="EED86340.1"/>
    <property type="molecule type" value="Genomic_DNA"/>
</dbReference>
<feature type="domain" description="SCP" evidence="3">
    <location>
        <begin position="57"/>
        <end position="193"/>
    </location>
</feature>
<protein>
    <recommendedName>
        <fullName evidence="3">SCP domain-containing protein</fullName>
    </recommendedName>
</protein>
<dbReference type="AlphaFoldDB" id="B8LEA4"/>
<dbReference type="Gene3D" id="3.40.33.10">
    <property type="entry name" value="CAP"/>
    <property type="match status" value="2"/>
</dbReference>
<dbReference type="Proteomes" id="UP000001449">
    <property type="component" value="Unassembled WGS sequence"/>
</dbReference>
<dbReference type="InterPro" id="IPR035940">
    <property type="entry name" value="CAP_sf"/>
</dbReference>
<evidence type="ECO:0000313" key="5">
    <source>
        <dbReference type="Proteomes" id="UP000001449"/>
    </source>
</evidence>
<evidence type="ECO:0000256" key="1">
    <source>
        <dbReference type="SAM" id="MobiDB-lite"/>
    </source>
</evidence>
<dbReference type="RefSeq" id="XP_002297377.1">
    <property type="nucleotide sequence ID" value="XM_002297341.1"/>
</dbReference>
<evidence type="ECO:0000256" key="2">
    <source>
        <dbReference type="SAM" id="SignalP"/>
    </source>
</evidence>
<dbReference type="InParanoid" id="B8LEA4"/>
<dbReference type="InterPro" id="IPR014044">
    <property type="entry name" value="CAP_dom"/>
</dbReference>
<dbReference type="PANTHER" id="PTHR10334">
    <property type="entry name" value="CYSTEINE-RICH SECRETORY PROTEIN-RELATED"/>
    <property type="match status" value="1"/>
</dbReference>
<dbReference type="Pfam" id="PF00188">
    <property type="entry name" value="CAP"/>
    <property type="match status" value="1"/>
</dbReference>
<evidence type="ECO:0000313" key="4">
    <source>
        <dbReference type="EMBL" id="EED86340.1"/>
    </source>
</evidence>
<dbReference type="SMART" id="SM00198">
    <property type="entry name" value="SCP"/>
    <property type="match status" value="1"/>
</dbReference>
<feature type="chain" id="PRO_5002874040" description="SCP domain-containing protein" evidence="2">
    <location>
        <begin position="19"/>
        <end position="429"/>
    </location>
</feature>